<keyword evidence="2" id="KW-1185">Reference proteome</keyword>
<dbReference type="Proteomes" id="UP000313066">
    <property type="component" value="Unassembled WGS sequence"/>
</dbReference>
<gene>
    <name evidence="1" type="ORF">FH610_018060</name>
</gene>
<proteinExistence type="predicted"/>
<accession>A0A5N6BUU6</accession>
<dbReference type="AlphaFoldDB" id="A0A5N6BUU6"/>
<reference evidence="1 2" key="1">
    <citation type="submission" date="2019-10" db="EMBL/GenBank/DDBJ databases">
        <title>Nonomuraea sp. nov., isolated from Phyllanthus amarus.</title>
        <authorList>
            <person name="Klykleung N."/>
            <person name="Tanasupawat S."/>
        </authorList>
    </citation>
    <scope>NUCLEOTIDE SEQUENCE [LARGE SCALE GENOMIC DNA]</scope>
    <source>
        <strain evidence="1 2">CR1-09</strain>
    </source>
</reference>
<organism evidence="1 2">
    <name type="scientific">Microbispora catharanthi</name>
    <dbReference type="NCBI Taxonomy" id="1712871"/>
    <lineage>
        <taxon>Bacteria</taxon>
        <taxon>Bacillati</taxon>
        <taxon>Actinomycetota</taxon>
        <taxon>Actinomycetes</taxon>
        <taxon>Streptosporangiales</taxon>
        <taxon>Streptosporangiaceae</taxon>
        <taxon>Microbispora</taxon>
    </lineage>
</organism>
<evidence type="ECO:0000313" key="1">
    <source>
        <dbReference type="EMBL" id="KAB8184211.1"/>
    </source>
</evidence>
<name>A0A5N6BUU6_9ACTN</name>
<comment type="caution">
    <text evidence="1">The sequence shown here is derived from an EMBL/GenBank/DDBJ whole genome shotgun (WGS) entry which is preliminary data.</text>
</comment>
<sequence>MTVQAKALITLLPSDQGGLPHELPSRTQSLVICACAGEEGMRFSRPFQVAITADDEEPLSPGDWLHVVTIATTDDDAVEYLRPGERFRLWCGHDVGSGIVSRRLI</sequence>
<protein>
    <submittedName>
        <fullName evidence="1">Uncharacterized protein</fullName>
    </submittedName>
</protein>
<dbReference type="EMBL" id="VDMA02000008">
    <property type="protein sequence ID" value="KAB8184211.1"/>
    <property type="molecule type" value="Genomic_DNA"/>
</dbReference>
<evidence type="ECO:0000313" key="2">
    <source>
        <dbReference type="Proteomes" id="UP000313066"/>
    </source>
</evidence>
<dbReference type="RefSeq" id="WP_139575621.1">
    <property type="nucleotide sequence ID" value="NZ_VDMA02000008.1"/>
</dbReference>